<keyword evidence="3" id="KW-1185">Reference proteome</keyword>
<evidence type="ECO:0000313" key="2">
    <source>
        <dbReference type="EMBL" id="MDQ0483393.1"/>
    </source>
</evidence>
<sequence length="81" mass="9539">MSENAKHEEVLNKLQELLASDEVEEVGLKFELANGETHKFEFDLTEEEAEEEEAEEEESEEEEEETVEEEEEEEDEDDEDE</sequence>
<proteinExistence type="predicted"/>
<gene>
    <name evidence="2" type="ORF">QO000_002375</name>
</gene>
<dbReference type="EMBL" id="JAUSWM010000004">
    <property type="protein sequence ID" value="MDQ0483393.1"/>
    <property type="molecule type" value="Genomic_DNA"/>
</dbReference>
<name>A0ABU0K213_9BACL</name>
<organism evidence="2 3">
    <name type="scientific">Guptibacillus hwajinpoensis</name>
    <dbReference type="NCBI Taxonomy" id="208199"/>
    <lineage>
        <taxon>Bacteria</taxon>
        <taxon>Bacillati</taxon>
        <taxon>Bacillota</taxon>
        <taxon>Bacilli</taxon>
        <taxon>Bacillales</taxon>
        <taxon>Guptibacillaceae</taxon>
        <taxon>Guptibacillus</taxon>
    </lineage>
</organism>
<feature type="region of interest" description="Disordered" evidence="1">
    <location>
        <begin position="38"/>
        <end position="81"/>
    </location>
</feature>
<dbReference type="GeneID" id="301327676"/>
<evidence type="ECO:0000256" key="1">
    <source>
        <dbReference type="SAM" id="MobiDB-lite"/>
    </source>
</evidence>
<protein>
    <submittedName>
        <fullName evidence="2">Fe-S cluster assembly iron-binding protein IscA</fullName>
    </submittedName>
</protein>
<accession>A0ABU0K213</accession>
<evidence type="ECO:0000313" key="3">
    <source>
        <dbReference type="Proteomes" id="UP001226720"/>
    </source>
</evidence>
<comment type="caution">
    <text evidence="2">The sequence shown here is derived from an EMBL/GenBank/DDBJ whole genome shotgun (WGS) entry which is preliminary data.</text>
</comment>
<feature type="compositionally biased region" description="Acidic residues" evidence="1">
    <location>
        <begin position="43"/>
        <end position="81"/>
    </location>
</feature>
<dbReference type="RefSeq" id="WP_301552085.1">
    <property type="nucleotide sequence ID" value="NZ_JAQRMZ010000006.1"/>
</dbReference>
<reference evidence="2" key="1">
    <citation type="submission" date="2023-07" db="EMBL/GenBank/DDBJ databases">
        <title>Genomic Encyclopedia of Type Strains, Phase IV (KMG-IV): sequencing the most valuable type-strain genomes for metagenomic binning, comparative biology and taxonomic classification.</title>
        <authorList>
            <person name="Goeker M."/>
        </authorList>
    </citation>
    <scope>NUCLEOTIDE SEQUENCE [LARGE SCALE GENOMIC DNA]</scope>
    <source>
        <strain evidence="2">JSM 076093</strain>
    </source>
</reference>
<dbReference type="Proteomes" id="UP001226720">
    <property type="component" value="Unassembled WGS sequence"/>
</dbReference>